<dbReference type="PROSITE" id="PS50109">
    <property type="entry name" value="HIS_KIN"/>
    <property type="match status" value="1"/>
</dbReference>
<dbReference type="InterPro" id="IPR003594">
    <property type="entry name" value="HATPase_dom"/>
</dbReference>
<keyword evidence="4" id="KW-0597">Phosphoprotein</keyword>
<evidence type="ECO:0000313" key="15">
    <source>
        <dbReference type="Proteomes" id="UP001516061"/>
    </source>
</evidence>
<keyword evidence="10 11" id="KW-0472">Membrane</keyword>
<reference evidence="14 15" key="1">
    <citation type="submission" date="2020-05" db="EMBL/GenBank/DDBJ databases">
        <title>Genomic Encyclopedia of Type Strains, Phase IV (KMG-V): Genome sequencing to study the core and pangenomes of soil and plant-associated prokaryotes.</title>
        <authorList>
            <person name="Whitman W."/>
        </authorList>
    </citation>
    <scope>NUCLEOTIDE SEQUENCE [LARGE SCALE GENOMIC DNA]</scope>
    <source>
        <strain evidence="14 15">C29</strain>
    </source>
</reference>
<dbReference type="SUPFAM" id="SSF55874">
    <property type="entry name" value="ATPase domain of HSP90 chaperone/DNA topoisomerase II/histidine kinase"/>
    <property type="match status" value="1"/>
</dbReference>
<name>A0ABX2G8G4_9BURK</name>
<dbReference type="GO" id="GO:0016301">
    <property type="term" value="F:kinase activity"/>
    <property type="evidence" value="ECO:0007669"/>
    <property type="project" value="UniProtKB-KW"/>
</dbReference>
<keyword evidence="6 11" id="KW-0812">Transmembrane</keyword>
<protein>
    <recommendedName>
        <fullName evidence="3">histidine kinase</fullName>
        <ecNumber evidence="3">2.7.13.3</ecNumber>
    </recommendedName>
</protein>
<evidence type="ECO:0000256" key="5">
    <source>
        <dbReference type="ARBA" id="ARBA00022679"/>
    </source>
</evidence>
<dbReference type="PANTHER" id="PTHR45436:SF5">
    <property type="entry name" value="SENSOR HISTIDINE KINASE TRCS"/>
    <property type="match status" value="1"/>
</dbReference>
<dbReference type="InterPro" id="IPR003660">
    <property type="entry name" value="HAMP_dom"/>
</dbReference>
<sequence length="484" mass="51105">MNAAAASLSLRWRLLGLTLGGIVVALLLAGVVLADLFRQQAERQFEAALRVQLDGLTAAFDPEAPGGPALRPPPADPRWQTPYSGLYWQIDGPGEGGTAAPVRRRSRSLWDEALAVPADVAPDGGVHVHETRGPGGVRLRVVERAVRTAERPERVWMLRVAQDTAELDAAIGDFVRTLALSLGVLAVLLAAAALAQVHLGLAPLRRLQQALADLRAGRRHRLGGDQALPAELAPLVGDFDAVLERHARVVERARTQAGNLAHAIRTPLAVLAAAAADPRSADSLAPLIEEQVAQARREVDRHLARARLAASGAGGMPGQRAAIAPVVAGLVRVVERIHAARHLDLDDRCAEAAAAGLQFAGEAQDLQEMVGNLLDNACKWARTSVRTSARVETTGARGGAAQEPVLCIVVEDDGPGLDEDSCTRVLARGVRADEQVPGSGLGLSIVDELARLHGGSVTLDRSPELGGLRATLRLRSADHWAPNL</sequence>
<feature type="domain" description="HAMP" evidence="13">
    <location>
        <begin position="198"/>
        <end position="251"/>
    </location>
</feature>
<comment type="subcellular location">
    <subcellularLocation>
        <location evidence="2">Membrane</location>
    </subcellularLocation>
</comment>
<evidence type="ECO:0000259" key="13">
    <source>
        <dbReference type="PROSITE" id="PS50885"/>
    </source>
</evidence>
<evidence type="ECO:0000256" key="2">
    <source>
        <dbReference type="ARBA" id="ARBA00004370"/>
    </source>
</evidence>
<comment type="caution">
    <text evidence="14">The sequence shown here is derived from an EMBL/GenBank/DDBJ whole genome shotgun (WGS) entry which is preliminary data.</text>
</comment>
<dbReference type="EC" id="2.7.13.3" evidence="3"/>
<keyword evidence="5" id="KW-0808">Transferase</keyword>
<evidence type="ECO:0000256" key="3">
    <source>
        <dbReference type="ARBA" id="ARBA00012438"/>
    </source>
</evidence>
<dbReference type="PANTHER" id="PTHR45436">
    <property type="entry name" value="SENSOR HISTIDINE KINASE YKOH"/>
    <property type="match status" value="1"/>
</dbReference>
<dbReference type="InterPro" id="IPR004358">
    <property type="entry name" value="Sig_transdc_His_kin-like_C"/>
</dbReference>
<proteinExistence type="predicted"/>
<feature type="transmembrane region" description="Helical" evidence="11">
    <location>
        <begin position="178"/>
        <end position="201"/>
    </location>
</feature>
<dbReference type="PRINTS" id="PR00344">
    <property type="entry name" value="BCTRLSENSOR"/>
</dbReference>
<evidence type="ECO:0000256" key="6">
    <source>
        <dbReference type="ARBA" id="ARBA00022692"/>
    </source>
</evidence>
<evidence type="ECO:0000259" key="12">
    <source>
        <dbReference type="PROSITE" id="PS50109"/>
    </source>
</evidence>
<gene>
    <name evidence="14" type="ORF">HNQ01_003407</name>
</gene>
<evidence type="ECO:0000256" key="4">
    <source>
        <dbReference type="ARBA" id="ARBA00022553"/>
    </source>
</evidence>
<evidence type="ECO:0000256" key="11">
    <source>
        <dbReference type="SAM" id="Phobius"/>
    </source>
</evidence>
<dbReference type="InterPro" id="IPR005467">
    <property type="entry name" value="His_kinase_dom"/>
</dbReference>
<dbReference type="InterPro" id="IPR050428">
    <property type="entry name" value="TCS_sensor_his_kinase"/>
</dbReference>
<dbReference type="Proteomes" id="UP001516061">
    <property type="component" value="Unassembled WGS sequence"/>
</dbReference>
<evidence type="ECO:0000256" key="9">
    <source>
        <dbReference type="ARBA" id="ARBA00023012"/>
    </source>
</evidence>
<dbReference type="Gene3D" id="3.30.565.10">
    <property type="entry name" value="Histidine kinase-like ATPase, C-terminal domain"/>
    <property type="match status" value="1"/>
</dbReference>
<keyword evidence="7 14" id="KW-0418">Kinase</keyword>
<evidence type="ECO:0000256" key="7">
    <source>
        <dbReference type="ARBA" id="ARBA00022777"/>
    </source>
</evidence>
<organism evidence="14 15">
    <name type="scientific">Sphaerotilus uruguayifluvii</name>
    <dbReference type="NCBI Taxonomy" id="2735897"/>
    <lineage>
        <taxon>Bacteria</taxon>
        <taxon>Pseudomonadati</taxon>
        <taxon>Pseudomonadota</taxon>
        <taxon>Betaproteobacteria</taxon>
        <taxon>Burkholderiales</taxon>
        <taxon>Sphaerotilaceae</taxon>
        <taxon>Sphaerotilus</taxon>
    </lineage>
</organism>
<evidence type="ECO:0000256" key="8">
    <source>
        <dbReference type="ARBA" id="ARBA00022989"/>
    </source>
</evidence>
<keyword evidence="8 11" id="KW-1133">Transmembrane helix</keyword>
<feature type="domain" description="Histidine kinase" evidence="12">
    <location>
        <begin position="259"/>
        <end position="478"/>
    </location>
</feature>
<evidence type="ECO:0000256" key="1">
    <source>
        <dbReference type="ARBA" id="ARBA00000085"/>
    </source>
</evidence>
<keyword evidence="15" id="KW-1185">Reference proteome</keyword>
<dbReference type="PROSITE" id="PS50885">
    <property type="entry name" value="HAMP"/>
    <property type="match status" value="1"/>
</dbReference>
<dbReference type="InterPro" id="IPR036890">
    <property type="entry name" value="HATPase_C_sf"/>
</dbReference>
<dbReference type="SMART" id="SM00387">
    <property type="entry name" value="HATPase_c"/>
    <property type="match status" value="1"/>
</dbReference>
<comment type="catalytic activity">
    <reaction evidence="1">
        <text>ATP + protein L-histidine = ADP + protein N-phospho-L-histidine.</text>
        <dbReference type="EC" id="2.7.13.3"/>
    </reaction>
</comment>
<keyword evidence="9" id="KW-0902">Two-component regulatory system</keyword>
<dbReference type="Pfam" id="PF02518">
    <property type="entry name" value="HATPase_c"/>
    <property type="match status" value="1"/>
</dbReference>
<dbReference type="RefSeq" id="WP_173806613.1">
    <property type="nucleotide sequence ID" value="NZ_JABSNM010000017.1"/>
</dbReference>
<accession>A0ABX2G8G4</accession>
<dbReference type="EMBL" id="JABSNM010000017">
    <property type="protein sequence ID" value="NRT57650.1"/>
    <property type="molecule type" value="Genomic_DNA"/>
</dbReference>
<evidence type="ECO:0000313" key="14">
    <source>
        <dbReference type="EMBL" id="NRT57650.1"/>
    </source>
</evidence>
<evidence type="ECO:0000256" key="10">
    <source>
        <dbReference type="ARBA" id="ARBA00023136"/>
    </source>
</evidence>